<name>A0A379ILQ0_PSEFL</name>
<organism evidence="1 2">
    <name type="scientific">Pseudomonas fluorescens</name>
    <dbReference type="NCBI Taxonomy" id="294"/>
    <lineage>
        <taxon>Bacteria</taxon>
        <taxon>Pseudomonadati</taxon>
        <taxon>Pseudomonadota</taxon>
        <taxon>Gammaproteobacteria</taxon>
        <taxon>Pseudomonadales</taxon>
        <taxon>Pseudomonadaceae</taxon>
        <taxon>Pseudomonas</taxon>
    </lineage>
</organism>
<evidence type="ECO:0000313" key="2">
    <source>
        <dbReference type="Proteomes" id="UP000255125"/>
    </source>
</evidence>
<sequence length="35" mass="4209">MYLIRMVYPLSEFAEIKLLKFSRSVFCAFGHFHRA</sequence>
<evidence type="ECO:0000313" key="1">
    <source>
        <dbReference type="EMBL" id="SUD35142.1"/>
    </source>
</evidence>
<dbReference type="AlphaFoldDB" id="A0A379ILQ0"/>
<dbReference type="EMBL" id="UGUS01000002">
    <property type="protein sequence ID" value="SUD35142.1"/>
    <property type="molecule type" value="Genomic_DNA"/>
</dbReference>
<gene>
    <name evidence="1" type="ORF">NCTC10392_05765</name>
</gene>
<proteinExistence type="predicted"/>
<reference evidence="1 2" key="1">
    <citation type="submission" date="2018-06" db="EMBL/GenBank/DDBJ databases">
        <authorList>
            <consortium name="Pathogen Informatics"/>
            <person name="Doyle S."/>
        </authorList>
    </citation>
    <scope>NUCLEOTIDE SEQUENCE [LARGE SCALE GENOMIC DNA]</scope>
    <source>
        <strain evidence="1 2">NCTC10392</strain>
    </source>
</reference>
<dbReference type="Proteomes" id="UP000255125">
    <property type="component" value="Unassembled WGS sequence"/>
</dbReference>
<protein>
    <submittedName>
        <fullName evidence="1">Uncharacterized protein</fullName>
    </submittedName>
</protein>
<accession>A0A379ILQ0</accession>